<proteinExistence type="predicted"/>
<dbReference type="GO" id="GO:0016758">
    <property type="term" value="F:hexosyltransferase activity"/>
    <property type="evidence" value="ECO:0007669"/>
    <property type="project" value="UniProtKB-ARBA"/>
</dbReference>
<dbReference type="InterPro" id="IPR029044">
    <property type="entry name" value="Nucleotide-diphossugar_trans"/>
</dbReference>
<protein>
    <recommendedName>
        <fullName evidence="1">Glycosyltransferase 2-like domain-containing protein</fullName>
    </recommendedName>
</protein>
<dbReference type="PANTHER" id="PTHR22916">
    <property type="entry name" value="GLYCOSYLTRANSFERASE"/>
    <property type="match status" value="1"/>
</dbReference>
<dbReference type="EMBL" id="MN740504">
    <property type="protein sequence ID" value="QHU30225.1"/>
    <property type="molecule type" value="Genomic_DNA"/>
</dbReference>
<reference evidence="2" key="1">
    <citation type="journal article" date="2020" name="Nature">
        <title>Giant virus diversity and host interactions through global metagenomics.</title>
        <authorList>
            <person name="Schulz F."/>
            <person name="Roux S."/>
            <person name="Paez-Espino D."/>
            <person name="Jungbluth S."/>
            <person name="Walsh D.A."/>
            <person name="Denef V.J."/>
            <person name="McMahon K.D."/>
            <person name="Konstantinidis K.T."/>
            <person name="Eloe-Fadrosh E.A."/>
            <person name="Kyrpides N.C."/>
            <person name="Woyke T."/>
        </authorList>
    </citation>
    <scope>NUCLEOTIDE SEQUENCE</scope>
    <source>
        <strain evidence="2">GVMAG-M-3300027833-11</strain>
    </source>
</reference>
<dbReference type="Gene3D" id="3.90.550.10">
    <property type="entry name" value="Spore Coat Polysaccharide Biosynthesis Protein SpsA, Chain A"/>
    <property type="match status" value="1"/>
</dbReference>
<dbReference type="CDD" id="cd00761">
    <property type="entry name" value="Glyco_tranf_GTA_type"/>
    <property type="match status" value="1"/>
</dbReference>
<dbReference type="SUPFAM" id="SSF53448">
    <property type="entry name" value="Nucleotide-diphospho-sugar transferases"/>
    <property type="match status" value="1"/>
</dbReference>
<dbReference type="Pfam" id="PF00535">
    <property type="entry name" value="Glycos_transf_2"/>
    <property type="match status" value="1"/>
</dbReference>
<name>A0A6C0LJQ0_9ZZZZ</name>
<dbReference type="InterPro" id="IPR001173">
    <property type="entry name" value="Glyco_trans_2-like"/>
</dbReference>
<dbReference type="AlphaFoldDB" id="A0A6C0LJQ0"/>
<evidence type="ECO:0000259" key="1">
    <source>
        <dbReference type="Pfam" id="PF00535"/>
    </source>
</evidence>
<sequence>MEANPTNILPRVSVCTPTFNRRPFISHMIKCFDNQDYPKDKIEWIIVDDGTDKIGDLVKQHPNVKYFELDEKIPLGKKRNYMHTKTTGDIIVYMDDDDYYPPERISHAVKTLLDNPQALCAGNSEIYIYFKHLDKVFQFGPYGDTHATAGTFAFRKELLEDSEYDDDASLAEEKSFLKNYTVPFVQLDPVKSILVFSHEHNTFDKRKLLETPNPQFVKVSDKTVDTFIKEAEMKQFYMNDIEELLKDYEPGRPCMKPDVLENMIKIEEKRRKDAENMAKNMASQGSIMIQREGCPPTLLKGDEIVKLLRQQQDSISKLNHLIKIKDQEIILFGNEVLKLRTVMQKTDNDTIFESYVSQINQ</sequence>
<evidence type="ECO:0000313" key="2">
    <source>
        <dbReference type="EMBL" id="QHU30225.1"/>
    </source>
</evidence>
<feature type="domain" description="Glycosyltransferase 2-like" evidence="1">
    <location>
        <begin position="13"/>
        <end position="127"/>
    </location>
</feature>
<organism evidence="2">
    <name type="scientific">viral metagenome</name>
    <dbReference type="NCBI Taxonomy" id="1070528"/>
    <lineage>
        <taxon>unclassified sequences</taxon>
        <taxon>metagenomes</taxon>
        <taxon>organismal metagenomes</taxon>
    </lineage>
</organism>
<accession>A0A6C0LJQ0</accession>
<dbReference type="PANTHER" id="PTHR22916:SF3">
    <property type="entry name" value="UDP-GLCNAC:BETAGAL BETA-1,3-N-ACETYLGLUCOSAMINYLTRANSFERASE-LIKE PROTEIN 1"/>
    <property type="match status" value="1"/>
</dbReference>